<keyword evidence="9" id="KW-0234">DNA repair</keyword>
<dbReference type="Proteomes" id="UP000289411">
    <property type="component" value="Unassembled WGS sequence"/>
</dbReference>
<evidence type="ECO:0000256" key="3">
    <source>
        <dbReference type="ARBA" id="ARBA00022763"/>
    </source>
</evidence>
<dbReference type="GO" id="GO:0000725">
    <property type="term" value="P:recombinational repair"/>
    <property type="evidence" value="ECO:0007669"/>
    <property type="project" value="TreeGrafter"/>
</dbReference>
<dbReference type="Pfam" id="PF12705">
    <property type="entry name" value="PDDEXK_1"/>
    <property type="match status" value="1"/>
</dbReference>
<evidence type="ECO:0000256" key="8">
    <source>
        <dbReference type="ARBA" id="ARBA00023125"/>
    </source>
</evidence>
<evidence type="ECO:0000256" key="2">
    <source>
        <dbReference type="ARBA" id="ARBA00022741"/>
    </source>
</evidence>
<dbReference type="PROSITE" id="PS51217">
    <property type="entry name" value="UVRD_HELICASE_CTER"/>
    <property type="match status" value="1"/>
</dbReference>
<evidence type="ECO:0000259" key="15">
    <source>
        <dbReference type="PROSITE" id="PS51198"/>
    </source>
</evidence>
<evidence type="ECO:0000259" key="16">
    <source>
        <dbReference type="PROSITE" id="PS51217"/>
    </source>
</evidence>
<dbReference type="Pfam" id="PF13361">
    <property type="entry name" value="UvrD_C"/>
    <property type="match status" value="1"/>
</dbReference>
<dbReference type="EC" id="5.6.2.4" evidence="12"/>
<sequence length="1047" mass="110843">MRRPMNRVDATLASAGTGKTHTLVRTIARAIADGADPSRIVATTFTVKAAGELVERVRAHLVAEERVDEAVELLGARMGTVNSVSGRLVSEFAMELGRSPASEVIPEESLPGVFATAADEAIAGSAAALNQLSEVLGLAERDLDWRSQVLRVVELARSNGIEPERFADCAERSVRGLLALLPDEARASAEDLDADLRREVGLAIAAAAGTTLRSGSAGAAEALRSAEDILRRGDELPWSLWAKLSKPRTPKADEAIFRATARAAAAHAGHPRLRRDLRRFVELSFACAATAMTAYQAHKAERGLVDFVDQEALALEVLRDPSNRERLRETIGHVFVDEVQDSSPLQVALFAEMARIASRSVWVGDPKQSIYGFRGTDAGLTLSAAREAAADTGGSTELLSTSWRSRPGLCDFVNDAFVPAFEATGLPRDGTAFSGAACDDAGLAGPPLSVWHLEGRNRGQFAAAVAGGVVAALADPDAWPVREGAGVRGLRSGDVAVLCRGNDDVAEVASALSRCGLPVAVARGTLFDAPEAQLVASALRWVADRDDRLALVEMARLVGDPSDQSAWLAALASAEPDAALAALVPFADALDGLRGRQVGSTPGEIVDAVILVTGVVDVACRWGDAAERLHHLEAVRGAAAAHGQECARLRSPATLAGLVAWLAARETGRPRSQDPDAVQVMTYHRAKGLEWPVVVLGQLERESRSSPFGLAVECEGEPAWRDPLANRWLRLWVWPYGRQAKDVHMDASAAASVVGLQAARVAREEAVRLLYVGMTRPRDHLVLTVAGGRPPSALDVLDVGGGTHVRLPAPGEGAVTVGGRPHPARSVAVRGVERERAADVAPAHLPASLGAAMARPLRLRPSAASDPGGSLVVRTELGGRLPLVGDPDMDLLGEALHAFLACDDPRLGEGPRRDRARAVLGRWGVSESLAPADAMAASDRLWAFLRRRFPEARVRREVPVHALVGGQEVVGRVDLLVEDGEGFAIFDHKSFPGRRDLWEARAASHAPQLALYAQAVASVTGGMCLGTFVHMPVVGVMAEVDPDAQPA</sequence>
<comment type="catalytic activity">
    <reaction evidence="13">
        <text>ATP + H2O = ADP + phosphate + H(+)</text>
        <dbReference type="Rhea" id="RHEA:13065"/>
        <dbReference type="ChEBI" id="CHEBI:15377"/>
        <dbReference type="ChEBI" id="CHEBI:15378"/>
        <dbReference type="ChEBI" id="CHEBI:30616"/>
        <dbReference type="ChEBI" id="CHEBI:43474"/>
        <dbReference type="ChEBI" id="CHEBI:456216"/>
        <dbReference type="EC" id="5.6.2.4"/>
    </reaction>
</comment>
<gene>
    <name evidence="17" type="ORF">D3272_12705</name>
</gene>
<dbReference type="GO" id="GO:0005524">
    <property type="term" value="F:ATP binding"/>
    <property type="evidence" value="ECO:0007669"/>
    <property type="project" value="UniProtKB-UniRule"/>
</dbReference>
<dbReference type="AlphaFoldDB" id="A0A4Q2RBL6"/>
<keyword evidence="1" id="KW-0540">Nuclease</keyword>
<evidence type="ECO:0000256" key="9">
    <source>
        <dbReference type="ARBA" id="ARBA00023204"/>
    </source>
</evidence>
<dbReference type="PANTHER" id="PTHR11070">
    <property type="entry name" value="UVRD / RECB / PCRA DNA HELICASE FAMILY MEMBER"/>
    <property type="match status" value="1"/>
</dbReference>
<evidence type="ECO:0000313" key="17">
    <source>
        <dbReference type="EMBL" id="RYB04316.1"/>
    </source>
</evidence>
<evidence type="ECO:0000256" key="4">
    <source>
        <dbReference type="ARBA" id="ARBA00022801"/>
    </source>
</evidence>
<dbReference type="InterPro" id="IPR011604">
    <property type="entry name" value="PDDEXK-like_dom_sf"/>
</dbReference>
<dbReference type="OrthoDB" id="9810135at2"/>
<dbReference type="InterPro" id="IPR000212">
    <property type="entry name" value="DNA_helicase_UvrD/REP"/>
</dbReference>
<dbReference type="InterPro" id="IPR027417">
    <property type="entry name" value="P-loop_NTPase"/>
</dbReference>
<evidence type="ECO:0000256" key="6">
    <source>
        <dbReference type="ARBA" id="ARBA00022839"/>
    </source>
</evidence>
<dbReference type="Gene3D" id="3.90.320.10">
    <property type="match status" value="1"/>
</dbReference>
<dbReference type="GO" id="GO:0033202">
    <property type="term" value="C:DNA helicase complex"/>
    <property type="evidence" value="ECO:0007669"/>
    <property type="project" value="TreeGrafter"/>
</dbReference>
<organism evidence="17 18">
    <name type="scientific">Lichenibacterium ramalinae</name>
    <dbReference type="NCBI Taxonomy" id="2316527"/>
    <lineage>
        <taxon>Bacteria</taxon>
        <taxon>Pseudomonadati</taxon>
        <taxon>Pseudomonadota</taxon>
        <taxon>Alphaproteobacteria</taxon>
        <taxon>Hyphomicrobiales</taxon>
        <taxon>Lichenihabitantaceae</taxon>
        <taxon>Lichenibacterium</taxon>
    </lineage>
</organism>
<evidence type="ECO:0000313" key="18">
    <source>
        <dbReference type="Proteomes" id="UP000289411"/>
    </source>
</evidence>
<dbReference type="PROSITE" id="PS51198">
    <property type="entry name" value="UVRD_HELICASE_ATP_BIND"/>
    <property type="match status" value="1"/>
</dbReference>
<evidence type="ECO:0000256" key="1">
    <source>
        <dbReference type="ARBA" id="ARBA00022722"/>
    </source>
</evidence>
<evidence type="ECO:0000256" key="11">
    <source>
        <dbReference type="ARBA" id="ARBA00034617"/>
    </source>
</evidence>
<dbReference type="InterPro" id="IPR038726">
    <property type="entry name" value="PDDEXK_AddAB-type"/>
</dbReference>
<comment type="catalytic activity">
    <reaction evidence="11">
        <text>Couples ATP hydrolysis with the unwinding of duplex DNA by translocating in the 3'-5' direction.</text>
        <dbReference type="EC" id="5.6.2.4"/>
    </reaction>
</comment>
<dbReference type="SUPFAM" id="SSF52540">
    <property type="entry name" value="P-loop containing nucleoside triphosphate hydrolases"/>
    <property type="match status" value="1"/>
</dbReference>
<dbReference type="Pfam" id="PF00580">
    <property type="entry name" value="UvrD-helicase"/>
    <property type="match status" value="1"/>
</dbReference>
<evidence type="ECO:0000256" key="10">
    <source>
        <dbReference type="ARBA" id="ARBA00023235"/>
    </source>
</evidence>
<keyword evidence="8" id="KW-0238">DNA-binding</keyword>
<dbReference type="GO" id="GO:0005829">
    <property type="term" value="C:cytosol"/>
    <property type="evidence" value="ECO:0007669"/>
    <property type="project" value="TreeGrafter"/>
</dbReference>
<name>A0A4Q2RBL6_9HYPH</name>
<dbReference type="GO" id="GO:0004527">
    <property type="term" value="F:exonuclease activity"/>
    <property type="evidence" value="ECO:0007669"/>
    <property type="project" value="UniProtKB-KW"/>
</dbReference>
<evidence type="ECO:0000256" key="13">
    <source>
        <dbReference type="ARBA" id="ARBA00048988"/>
    </source>
</evidence>
<comment type="caution">
    <text evidence="17">The sequence shown here is derived from an EMBL/GenBank/DDBJ whole genome shotgun (WGS) entry which is preliminary data.</text>
</comment>
<keyword evidence="3" id="KW-0227">DNA damage</keyword>
<accession>A0A4Q2RBL6</accession>
<keyword evidence="10" id="KW-0413">Isomerase</keyword>
<dbReference type="InterPro" id="IPR014017">
    <property type="entry name" value="DNA_helicase_UvrD-like_C"/>
</dbReference>
<keyword evidence="4 14" id="KW-0378">Hydrolase</keyword>
<dbReference type="PANTHER" id="PTHR11070:SF55">
    <property type="entry name" value="DNA 3'-5' HELICASE"/>
    <property type="match status" value="1"/>
</dbReference>
<feature type="binding site" evidence="14">
    <location>
        <begin position="13"/>
        <end position="20"/>
    </location>
    <ligand>
        <name>ATP</name>
        <dbReference type="ChEBI" id="CHEBI:30616"/>
    </ligand>
</feature>
<dbReference type="GO" id="GO:0003677">
    <property type="term" value="F:DNA binding"/>
    <property type="evidence" value="ECO:0007669"/>
    <property type="project" value="UniProtKB-KW"/>
</dbReference>
<dbReference type="EMBL" id="QYBC01000010">
    <property type="protein sequence ID" value="RYB04316.1"/>
    <property type="molecule type" value="Genomic_DNA"/>
</dbReference>
<feature type="domain" description="UvrD-like helicase ATP-binding" evidence="15">
    <location>
        <begin position="1"/>
        <end position="406"/>
    </location>
</feature>
<keyword evidence="7 14" id="KW-0067">ATP-binding</keyword>
<feature type="domain" description="UvrD-like helicase C-terminal" evidence="16">
    <location>
        <begin position="427"/>
        <end position="688"/>
    </location>
</feature>
<keyword evidence="2 14" id="KW-0547">Nucleotide-binding</keyword>
<reference evidence="17 18" key="1">
    <citation type="submission" date="2018-09" db="EMBL/GenBank/DDBJ databases">
        <authorList>
            <person name="Grouzdev D.S."/>
            <person name="Krutkina M.S."/>
        </authorList>
    </citation>
    <scope>NUCLEOTIDE SEQUENCE [LARGE SCALE GENOMIC DNA]</scope>
    <source>
        <strain evidence="17 18">RmlP001</strain>
    </source>
</reference>
<dbReference type="GO" id="GO:0043138">
    <property type="term" value="F:3'-5' DNA helicase activity"/>
    <property type="evidence" value="ECO:0007669"/>
    <property type="project" value="UniProtKB-EC"/>
</dbReference>
<keyword evidence="18" id="KW-1185">Reference proteome</keyword>
<keyword evidence="5 14" id="KW-0347">Helicase</keyword>
<keyword evidence="6" id="KW-0269">Exonuclease</keyword>
<protein>
    <recommendedName>
        <fullName evidence="12">DNA 3'-5' helicase</fullName>
        <ecNumber evidence="12">5.6.2.4</ecNumber>
    </recommendedName>
</protein>
<evidence type="ECO:0000256" key="7">
    <source>
        <dbReference type="ARBA" id="ARBA00022840"/>
    </source>
</evidence>
<evidence type="ECO:0000256" key="5">
    <source>
        <dbReference type="ARBA" id="ARBA00022806"/>
    </source>
</evidence>
<dbReference type="InterPro" id="IPR014016">
    <property type="entry name" value="UvrD-like_ATP-bd"/>
</dbReference>
<reference evidence="17 18" key="2">
    <citation type="submission" date="2019-02" db="EMBL/GenBank/DDBJ databases">
        <title>'Lichenibacterium ramalinii' gen. nov. sp. nov., 'Lichenibacterium minor' gen. nov. sp. nov.</title>
        <authorList>
            <person name="Pankratov T."/>
        </authorList>
    </citation>
    <scope>NUCLEOTIDE SEQUENCE [LARGE SCALE GENOMIC DNA]</scope>
    <source>
        <strain evidence="17 18">RmlP001</strain>
    </source>
</reference>
<evidence type="ECO:0000256" key="12">
    <source>
        <dbReference type="ARBA" id="ARBA00034808"/>
    </source>
</evidence>
<evidence type="ECO:0000256" key="14">
    <source>
        <dbReference type="PROSITE-ProRule" id="PRU00560"/>
    </source>
</evidence>
<dbReference type="Gene3D" id="3.40.50.300">
    <property type="entry name" value="P-loop containing nucleotide triphosphate hydrolases"/>
    <property type="match status" value="4"/>
</dbReference>
<proteinExistence type="predicted"/>